<protein>
    <submittedName>
        <fullName evidence="1">Uncharacterized protein</fullName>
    </submittedName>
</protein>
<reference evidence="1" key="1">
    <citation type="submission" date="2024-07" db="EMBL/GenBank/DDBJ databases">
        <authorList>
            <person name="Bringhurst R.M."/>
            <person name="Homer T.E."/>
        </authorList>
    </citation>
    <scope>NUCLEOTIDE SEQUENCE</scope>
</reference>
<proteinExistence type="predicted"/>
<organism evidence="1">
    <name type="scientific">Pseudomonas phage HRDY3</name>
    <dbReference type="NCBI Taxonomy" id="3236930"/>
    <lineage>
        <taxon>Viruses</taxon>
    </lineage>
</organism>
<evidence type="ECO:0000313" key="1">
    <source>
        <dbReference type="EMBL" id="XDJ15218.1"/>
    </source>
</evidence>
<name>A0AB39CE78_9VIRU</name>
<accession>A0AB39CE78</accession>
<dbReference type="EMBL" id="PQ015379">
    <property type="protein sequence ID" value="XDJ15218.1"/>
    <property type="molecule type" value="Genomic_DNA"/>
</dbReference>
<sequence length="104" mass="12294">MQHFMTVYVDGKPEQRELDHVEVVPRGKLPRLVPKLREDEEMRRTSDGKVIVFKTQKTERFLTSVIADWNGGEHQTYTAEYSDGSTEQWTADQFYAWKAAEREW</sequence>